<dbReference type="EMBL" id="JAHHUM010000689">
    <property type="protein sequence ID" value="KAK5617612.1"/>
    <property type="molecule type" value="Genomic_DNA"/>
</dbReference>
<dbReference type="Proteomes" id="UP001311232">
    <property type="component" value="Unassembled WGS sequence"/>
</dbReference>
<proteinExistence type="predicted"/>
<accession>A0AAV9S9U8</accession>
<name>A0AAV9S9U8_9TELE</name>
<comment type="caution">
    <text evidence="1">The sequence shown here is derived from an EMBL/GenBank/DDBJ whole genome shotgun (WGS) entry which is preliminary data.</text>
</comment>
<evidence type="ECO:0000313" key="2">
    <source>
        <dbReference type="Proteomes" id="UP001311232"/>
    </source>
</evidence>
<evidence type="ECO:0000313" key="1">
    <source>
        <dbReference type="EMBL" id="KAK5617612.1"/>
    </source>
</evidence>
<dbReference type="AlphaFoldDB" id="A0AAV9S9U8"/>
<reference evidence="1 2" key="1">
    <citation type="submission" date="2021-06" db="EMBL/GenBank/DDBJ databases">
        <authorList>
            <person name="Palmer J.M."/>
        </authorList>
    </citation>
    <scope>NUCLEOTIDE SEQUENCE [LARGE SCALE GENOMIC DNA]</scope>
    <source>
        <strain evidence="1 2">MEX-2019</strain>
        <tissue evidence="1">Muscle</tissue>
    </source>
</reference>
<sequence length="201" mass="22408">MAQFPDGPVKWSWCVQLVHGVHSSHCSHWCPAFFPGTRFNSPPQGGQKWDRISNSNCQIAHKSQGMTLDRQPSAATATTLKPQLLQANKPLTALFLLLSSTVLQITQIQGIQGKSNLVHQEQLNPPLHDAGECSALARKDPQSVPPFSEQQSRVQQCPVEMRACGVTEMQVEKEKVRKRRRCGERRCEQCGKAQRGEEEGL</sequence>
<protein>
    <submittedName>
        <fullName evidence="1">Uncharacterized protein</fullName>
    </submittedName>
</protein>
<keyword evidence="2" id="KW-1185">Reference proteome</keyword>
<gene>
    <name evidence="1" type="ORF">CRENBAI_002801</name>
</gene>
<organism evidence="1 2">
    <name type="scientific">Crenichthys baileyi</name>
    <name type="common">White River springfish</name>
    <dbReference type="NCBI Taxonomy" id="28760"/>
    <lineage>
        <taxon>Eukaryota</taxon>
        <taxon>Metazoa</taxon>
        <taxon>Chordata</taxon>
        <taxon>Craniata</taxon>
        <taxon>Vertebrata</taxon>
        <taxon>Euteleostomi</taxon>
        <taxon>Actinopterygii</taxon>
        <taxon>Neopterygii</taxon>
        <taxon>Teleostei</taxon>
        <taxon>Neoteleostei</taxon>
        <taxon>Acanthomorphata</taxon>
        <taxon>Ovalentaria</taxon>
        <taxon>Atherinomorphae</taxon>
        <taxon>Cyprinodontiformes</taxon>
        <taxon>Goodeidae</taxon>
        <taxon>Crenichthys</taxon>
    </lineage>
</organism>